<dbReference type="PANTHER" id="PTHR48081">
    <property type="entry name" value="AB HYDROLASE SUPERFAMILY PROTEIN C4A8.06C"/>
    <property type="match status" value="1"/>
</dbReference>
<dbReference type="SUPFAM" id="SSF53474">
    <property type="entry name" value="alpha/beta-Hydrolases"/>
    <property type="match status" value="1"/>
</dbReference>
<evidence type="ECO:0000259" key="2">
    <source>
        <dbReference type="Pfam" id="PF07859"/>
    </source>
</evidence>
<name>A0ABY6EH33_9ACTN</name>
<dbReference type="Gene3D" id="3.40.50.1820">
    <property type="entry name" value="alpha/beta hydrolase"/>
    <property type="match status" value="1"/>
</dbReference>
<evidence type="ECO:0000313" key="3">
    <source>
        <dbReference type="EMBL" id="UXY23263.1"/>
    </source>
</evidence>
<proteinExistence type="predicted"/>
<keyword evidence="4" id="KW-1185">Reference proteome</keyword>
<dbReference type="Proteomes" id="UP001061298">
    <property type="component" value="Chromosome"/>
</dbReference>
<protein>
    <submittedName>
        <fullName evidence="3">Alpha/beta hydrolase</fullName>
    </submittedName>
</protein>
<dbReference type="GO" id="GO:0016787">
    <property type="term" value="F:hydrolase activity"/>
    <property type="evidence" value="ECO:0007669"/>
    <property type="project" value="UniProtKB-KW"/>
</dbReference>
<accession>A0ABY6EH33</accession>
<keyword evidence="1 3" id="KW-0378">Hydrolase</keyword>
<sequence length="261" mass="27637">MADLRTMNSGAAALTFHPLTAEVPRSAAGAPAVIIMPGGGYTFLAPHEGEPVAQWLNQLGFAAWVLEYPVGPQDFHPAPLDSARAAMREARAQAPGLGVDPSRIGVLGFSAGGHLAAHLAAGPDTADDERPAFAVLCYPATSWHNFGPAAAGEPDSDPLLGPGSTPQQRRAVSIELIAVPQTPPTFIWHCADDDTVGVDHALSLTQRLASLRVPVELHVFPTGGHGVGLAQDMTPAGTWTSLCAQWLRRTTSHRIRRERHR</sequence>
<dbReference type="InterPro" id="IPR050300">
    <property type="entry name" value="GDXG_lipolytic_enzyme"/>
</dbReference>
<organism evidence="3 4">
    <name type="scientific">Streptomyces cynarae</name>
    <dbReference type="NCBI Taxonomy" id="2981134"/>
    <lineage>
        <taxon>Bacteria</taxon>
        <taxon>Bacillati</taxon>
        <taxon>Actinomycetota</taxon>
        <taxon>Actinomycetes</taxon>
        <taxon>Kitasatosporales</taxon>
        <taxon>Streptomycetaceae</taxon>
        <taxon>Streptomyces</taxon>
    </lineage>
</organism>
<gene>
    <name evidence="3" type="ORF">N8I84_34620</name>
</gene>
<reference evidence="3" key="1">
    <citation type="submission" date="2022-10" db="EMBL/GenBank/DDBJ databases">
        <authorList>
            <person name="Mo P."/>
        </authorList>
    </citation>
    <scope>NUCLEOTIDE SEQUENCE</scope>
    <source>
        <strain evidence="3">HUAS 13-4</strain>
    </source>
</reference>
<dbReference type="RefSeq" id="WP_263233417.1">
    <property type="nucleotide sequence ID" value="NZ_CP106793.1"/>
</dbReference>
<evidence type="ECO:0000313" key="4">
    <source>
        <dbReference type="Proteomes" id="UP001061298"/>
    </source>
</evidence>
<dbReference type="InterPro" id="IPR013094">
    <property type="entry name" value="AB_hydrolase_3"/>
</dbReference>
<dbReference type="EMBL" id="CP106793">
    <property type="protein sequence ID" value="UXY23263.1"/>
    <property type="molecule type" value="Genomic_DNA"/>
</dbReference>
<dbReference type="InterPro" id="IPR029058">
    <property type="entry name" value="AB_hydrolase_fold"/>
</dbReference>
<dbReference type="Pfam" id="PF07859">
    <property type="entry name" value="Abhydrolase_3"/>
    <property type="match status" value="1"/>
</dbReference>
<evidence type="ECO:0000256" key="1">
    <source>
        <dbReference type="ARBA" id="ARBA00022801"/>
    </source>
</evidence>
<feature type="domain" description="Alpha/beta hydrolase fold-3" evidence="2">
    <location>
        <begin position="38"/>
        <end position="227"/>
    </location>
</feature>
<dbReference type="PANTHER" id="PTHR48081:SF6">
    <property type="entry name" value="PEPTIDASE S9 PROLYL OLIGOPEPTIDASE CATALYTIC DOMAIN-CONTAINING PROTEIN"/>
    <property type="match status" value="1"/>
</dbReference>